<reference evidence="3 4" key="1">
    <citation type="submission" date="2014-02" db="EMBL/GenBank/DDBJ databases">
        <title>The small core and large imbalanced accessory genome model reveals a collaborative survival strategy of Sorangium cellulosum strains in nature.</title>
        <authorList>
            <person name="Han K."/>
            <person name="Peng R."/>
            <person name="Blom J."/>
            <person name="Li Y.-Z."/>
        </authorList>
    </citation>
    <scope>NUCLEOTIDE SEQUENCE [LARGE SCALE GENOMIC DNA]</scope>
    <source>
        <strain evidence="3 4">So0007-03</strain>
    </source>
</reference>
<comment type="caution">
    <text evidence="3">The sequence shown here is derived from an EMBL/GenBank/DDBJ whole genome shotgun (WGS) entry which is preliminary data.</text>
</comment>
<evidence type="ECO:0000259" key="2">
    <source>
        <dbReference type="PROSITE" id="PS50937"/>
    </source>
</evidence>
<evidence type="ECO:0000313" key="4">
    <source>
        <dbReference type="Proteomes" id="UP000075502"/>
    </source>
</evidence>
<name>A0A150TRB6_SORCE</name>
<dbReference type="CDD" id="cd00592">
    <property type="entry name" value="HTH_MerR-like"/>
    <property type="match status" value="1"/>
</dbReference>
<dbReference type="AlphaFoldDB" id="A0A150TRB6"/>
<dbReference type="Pfam" id="PF13411">
    <property type="entry name" value="MerR_1"/>
    <property type="match status" value="1"/>
</dbReference>
<protein>
    <recommendedName>
        <fullName evidence="2">HTH merR-type domain-containing protein</fullName>
    </recommendedName>
</protein>
<dbReference type="InterPro" id="IPR009061">
    <property type="entry name" value="DNA-bd_dom_put_sf"/>
</dbReference>
<dbReference type="Gene3D" id="1.10.1660.10">
    <property type="match status" value="1"/>
</dbReference>
<dbReference type="InterPro" id="IPR047057">
    <property type="entry name" value="MerR_fam"/>
</dbReference>
<feature type="domain" description="HTH merR-type" evidence="2">
    <location>
        <begin position="5"/>
        <end position="74"/>
    </location>
</feature>
<dbReference type="PANTHER" id="PTHR30204:SF93">
    <property type="entry name" value="HTH MERR-TYPE DOMAIN-CONTAINING PROTEIN"/>
    <property type="match status" value="1"/>
</dbReference>
<keyword evidence="1" id="KW-0238">DNA-binding</keyword>
<gene>
    <name evidence="3" type="ORF">BE21_31040</name>
</gene>
<organism evidence="3 4">
    <name type="scientific">Sorangium cellulosum</name>
    <name type="common">Polyangium cellulosum</name>
    <dbReference type="NCBI Taxonomy" id="56"/>
    <lineage>
        <taxon>Bacteria</taxon>
        <taxon>Pseudomonadati</taxon>
        <taxon>Myxococcota</taxon>
        <taxon>Polyangia</taxon>
        <taxon>Polyangiales</taxon>
        <taxon>Polyangiaceae</taxon>
        <taxon>Sorangium</taxon>
    </lineage>
</organism>
<dbReference type="GO" id="GO:0003677">
    <property type="term" value="F:DNA binding"/>
    <property type="evidence" value="ECO:0007669"/>
    <property type="project" value="UniProtKB-KW"/>
</dbReference>
<dbReference type="EMBL" id="JEME01001447">
    <property type="protein sequence ID" value="KYG07127.1"/>
    <property type="molecule type" value="Genomic_DNA"/>
</dbReference>
<dbReference type="InterPro" id="IPR000551">
    <property type="entry name" value="MerR-type_HTH_dom"/>
</dbReference>
<dbReference type="PRINTS" id="PR00040">
    <property type="entry name" value="HTHMERR"/>
</dbReference>
<dbReference type="SMART" id="SM00422">
    <property type="entry name" value="HTH_MERR"/>
    <property type="match status" value="1"/>
</dbReference>
<sequence length="309" mass="33637">MAKERLTIGALSRRTGIPVKTLRFYSDEGLLPPSARSRSGYRLYAERDVVRLDLIRTLREAGLGLQAIRSVLSRDMSLGDALRVRLTAVEAQMAALRRVAAALRAALRSEPTEQEIGRLCAVTRLSHEQRRATVERFFARVSDGIPIDEQWVRGMIEASTPELPDEPTPAQLDAWIELSGILSDPTFVEGMRAAAASTWDGGFDLAAYKRANDEAARAARDAGARGVAPSSAAAAPIVEAFVSGLAAAAGKPADGAFRASLLDRYRKHDPRASRYWELVAIMNGEPAQAGRAPEWDWLTEAMKHHLAAP</sequence>
<dbReference type="Proteomes" id="UP000075502">
    <property type="component" value="Unassembled WGS sequence"/>
</dbReference>
<accession>A0A150TRB6</accession>
<dbReference type="PROSITE" id="PS50937">
    <property type="entry name" value="HTH_MERR_2"/>
    <property type="match status" value="1"/>
</dbReference>
<dbReference type="SUPFAM" id="SSF46955">
    <property type="entry name" value="Putative DNA-binding domain"/>
    <property type="match status" value="1"/>
</dbReference>
<evidence type="ECO:0000256" key="1">
    <source>
        <dbReference type="ARBA" id="ARBA00023125"/>
    </source>
</evidence>
<evidence type="ECO:0000313" key="3">
    <source>
        <dbReference type="EMBL" id="KYG07127.1"/>
    </source>
</evidence>
<dbReference type="PANTHER" id="PTHR30204">
    <property type="entry name" value="REDOX-CYCLING DRUG-SENSING TRANSCRIPTIONAL ACTIVATOR SOXR"/>
    <property type="match status" value="1"/>
</dbReference>
<proteinExistence type="predicted"/>
<dbReference type="GO" id="GO:0003700">
    <property type="term" value="F:DNA-binding transcription factor activity"/>
    <property type="evidence" value="ECO:0007669"/>
    <property type="project" value="InterPro"/>
</dbReference>